<evidence type="ECO:0000313" key="2">
    <source>
        <dbReference type="Proteomes" id="UP000645828"/>
    </source>
</evidence>
<reference evidence="1" key="1">
    <citation type="submission" date="2020-12" db="EMBL/GenBank/DDBJ databases">
        <authorList>
            <consortium name="Molecular Ecology Group"/>
        </authorList>
    </citation>
    <scope>NUCLEOTIDE SEQUENCE</scope>
    <source>
        <strain evidence="1">TBG_1078</strain>
    </source>
</reference>
<accession>A0A811XUZ7</accession>
<dbReference type="AlphaFoldDB" id="A0A811XUZ7"/>
<organism evidence="1 2">
    <name type="scientific">Nyctereutes procyonoides</name>
    <name type="common">Raccoon dog</name>
    <name type="synonym">Canis procyonoides</name>
    <dbReference type="NCBI Taxonomy" id="34880"/>
    <lineage>
        <taxon>Eukaryota</taxon>
        <taxon>Metazoa</taxon>
        <taxon>Chordata</taxon>
        <taxon>Craniata</taxon>
        <taxon>Vertebrata</taxon>
        <taxon>Euteleostomi</taxon>
        <taxon>Mammalia</taxon>
        <taxon>Eutheria</taxon>
        <taxon>Laurasiatheria</taxon>
        <taxon>Carnivora</taxon>
        <taxon>Caniformia</taxon>
        <taxon>Canidae</taxon>
        <taxon>Nyctereutes</taxon>
    </lineage>
</organism>
<name>A0A811XUZ7_NYCPR</name>
<keyword evidence="2" id="KW-1185">Reference proteome</keyword>
<dbReference type="EMBL" id="CAJHUB010000653">
    <property type="protein sequence ID" value="CAD7669199.1"/>
    <property type="molecule type" value="Genomic_DNA"/>
</dbReference>
<comment type="caution">
    <text evidence="1">The sequence shown here is derived from an EMBL/GenBank/DDBJ whole genome shotgun (WGS) entry which is preliminary data.</text>
</comment>
<protein>
    <submittedName>
        <fullName evidence="1">(raccoon dog) hypothetical protein</fullName>
    </submittedName>
</protein>
<dbReference type="Proteomes" id="UP000645828">
    <property type="component" value="Unassembled WGS sequence"/>
</dbReference>
<proteinExistence type="predicted"/>
<sequence>MLMVLCKVLYLILSSAQITWMVLNFFTIPNVRHEANPWTQEWDIPIPSENPLVPLPDTK</sequence>
<evidence type="ECO:0000313" key="1">
    <source>
        <dbReference type="EMBL" id="CAD7669199.1"/>
    </source>
</evidence>
<gene>
    <name evidence="1" type="ORF">NYPRO_LOCUS1993</name>
</gene>